<dbReference type="Proteomes" id="UP001354971">
    <property type="component" value="Unassembled WGS sequence"/>
</dbReference>
<evidence type="ECO:0000256" key="6">
    <source>
        <dbReference type="ARBA" id="ARBA00023002"/>
    </source>
</evidence>
<keyword evidence="7 8" id="KW-0520">NAD</keyword>
<dbReference type="EC" id="1.-.-.-" evidence="8"/>
<organism evidence="11 12">
    <name type="scientific">Hyphobacterium lacteum</name>
    <dbReference type="NCBI Taxonomy" id="3116575"/>
    <lineage>
        <taxon>Bacteria</taxon>
        <taxon>Pseudomonadati</taxon>
        <taxon>Pseudomonadota</taxon>
        <taxon>Alphaproteobacteria</taxon>
        <taxon>Maricaulales</taxon>
        <taxon>Maricaulaceae</taxon>
        <taxon>Hyphobacterium</taxon>
    </lineage>
</organism>
<dbReference type="PANTHER" id="PTHR43821">
    <property type="entry name" value="NAD(P)H NITROREDUCTASE YDJA-RELATED"/>
    <property type="match status" value="1"/>
</dbReference>
<evidence type="ECO:0000256" key="2">
    <source>
        <dbReference type="ARBA" id="ARBA00007118"/>
    </source>
</evidence>
<comment type="caution">
    <text evidence="11">The sequence shown here is derived from an EMBL/GenBank/DDBJ whole genome shotgun (WGS) entry which is preliminary data.</text>
</comment>
<name>A0ABU7LTT6_9PROT</name>
<keyword evidence="12" id="KW-1185">Reference proteome</keyword>
<dbReference type="CDD" id="cd02135">
    <property type="entry name" value="YdjA-like"/>
    <property type="match status" value="1"/>
</dbReference>
<accession>A0ABU7LTT6</accession>
<dbReference type="RefSeq" id="WP_330199927.1">
    <property type="nucleotide sequence ID" value="NZ_JAZDRP010000010.1"/>
</dbReference>
<evidence type="ECO:0000313" key="11">
    <source>
        <dbReference type="EMBL" id="MEE2527265.1"/>
    </source>
</evidence>
<dbReference type="Gene3D" id="3.40.109.10">
    <property type="entry name" value="NADH Oxidase"/>
    <property type="match status" value="1"/>
</dbReference>
<evidence type="ECO:0000256" key="3">
    <source>
        <dbReference type="ARBA" id="ARBA00022630"/>
    </source>
</evidence>
<sequence length="211" mass="23375">MSSPEDAEFTPEFPEQGERLSPHHKSAEALTLLARRRSTAAIAMREPGPSPEELDTLLSIAARVPDHGKMAPWRFLLFQGEARLVIGQIIAKIWASENEADEARLALETSRFVRAPLVIGVVSHVLEKHAIPEWEQILSAGAVCQNLLLGAQAMGYASQWLTEWYAYHPLVKDTLGLRSGERIAGFIHIGSTDDEPVERPRPEAQIGVWRG</sequence>
<dbReference type="EMBL" id="JAZDRP010000010">
    <property type="protein sequence ID" value="MEE2527265.1"/>
    <property type="molecule type" value="Genomic_DNA"/>
</dbReference>
<protein>
    <recommendedName>
        <fullName evidence="8">Putative NAD(P)H nitroreductase</fullName>
        <ecNumber evidence="8">1.-.-.-</ecNumber>
    </recommendedName>
</protein>
<evidence type="ECO:0000256" key="9">
    <source>
        <dbReference type="SAM" id="MobiDB-lite"/>
    </source>
</evidence>
<dbReference type="InterPro" id="IPR052530">
    <property type="entry name" value="NAD(P)H_nitroreductase"/>
</dbReference>
<feature type="compositionally biased region" description="Basic and acidic residues" evidence="9">
    <location>
        <begin position="16"/>
        <end position="25"/>
    </location>
</feature>
<comment type="cofactor">
    <cofactor evidence="1 8">
        <name>FMN</name>
        <dbReference type="ChEBI" id="CHEBI:58210"/>
    </cofactor>
</comment>
<evidence type="ECO:0000256" key="4">
    <source>
        <dbReference type="ARBA" id="ARBA00022643"/>
    </source>
</evidence>
<evidence type="ECO:0000313" key="12">
    <source>
        <dbReference type="Proteomes" id="UP001354971"/>
    </source>
</evidence>
<evidence type="ECO:0000256" key="7">
    <source>
        <dbReference type="ARBA" id="ARBA00023027"/>
    </source>
</evidence>
<feature type="domain" description="Nitroreductase" evidence="10">
    <location>
        <begin position="34"/>
        <end position="190"/>
    </location>
</feature>
<evidence type="ECO:0000256" key="8">
    <source>
        <dbReference type="PIRNR" id="PIRNR000232"/>
    </source>
</evidence>
<proteinExistence type="inferred from homology"/>
<dbReference type="PIRSF" id="PIRSF000232">
    <property type="entry name" value="YdjA"/>
    <property type="match status" value="1"/>
</dbReference>
<keyword evidence="3 8" id="KW-0285">Flavoprotein</keyword>
<comment type="similarity">
    <text evidence="2 8">Belongs to the nitroreductase family.</text>
</comment>
<gene>
    <name evidence="11" type="ORF">V0U79_12935</name>
</gene>
<dbReference type="PANTHER" id="PTHR43821:SF1">
    <property type="entry name" value="NAD(P)H NITROREDUCTASE YDJA-RELATED"/>
    <property type="match status" value="1"/>
</dbReference>
<evidence type="ECO:0000256" key="1">
    <source>
        <dbReference type="ARBA" id="ARBA00001917"/>
    </source>
</evidence>
<evidence type="ECO:0000256" key="5">
    <source>
        <dbReference type="ARBA" id="ARBA00022857"/>
    </source>
</evidence>
<dbReference type="InterPro" id="IPR029479">
    <property type="entry name" value="Nitroreductase"/>
</dbReference>
<dbReference type="SUPFAM" id="SSF55469">
    <property type="entry name" value="FMN-dependent nitroreductase-like"/>
    <property type="match status" value="1"/>
</dbReference>
<keyword evidence="5 8" id="KW-0521">NADP</keyword>
<dbReference type="InterPro" id="IPR000415">
    <property type="entry name" value="Nitroreductase-like"/>
</dbReference>
<keyword evidence="6 8" id="KW-0560">Oxidoreductase</keyword>
<dbReference type="InterPro" id="IPR026021">
    <property type="entry name" value="YdjA-like"/>
</dbReference>
<feature type="region of interest" description="Disordered" evidence="9">
    <location>
        <begin position="1"/>
        <end position="25"/>
    </location>
</feature>
<evidence type="ECO:0000259" key="10">
    <source>
        <dbReference type="Pfam" id="PF00881"/>
    </source>
</evidence>
<dbReference type="Pfam" id="PF00881">
    <property type="entry name" value="Nitroreductase"/>
    <property type="match status" value="1"/>
</dbReference>
<keyword evidence="4 8" id="KW-0288">FMN</keyword>
<reference evidence="11 12" key="1">
    <citation type="submission" date="2024-01" db="EMBL/GenBank/DDBJ databases">
        <title>Hyphobacterium bacterium isolated from marine sediment.</title>
        <authorList>
            <person name="Zhao S."/>
        </authorList>
    </citation>
    <scope>NUCLEOTIDE SEQUENCE [LARGE SCALE GENOMIC DNA]</scope>
    <source>
        <strain evidence="12">HN65</strain>
    </source>
</reference>